<feature type="transmembrane region" description="Helical" evidence="2">
    <location>
        <begin position="185"/>
        <end position="202"/>
    </location>
</feature>
<proteinExistence type="predicted"/>
<accession>A0A3N0BTW4</accession>
<keyword evidence="2" id="KW-0472">Membrane</keyword>
<dbReference type="RefSeq" id="WP_123206000.1">
    <property type="nucleotide sequence ID" value="NZ_RBEE01000023.1"/>
</dbReference>
<protein>
    <submittedName>
        <fullName evidence="3">Uncharacterized protein</fullName>
    </submittedName>
</protein>
<reference evidence="3 4" key="1">
    <citation type="submission" date="2018-10" db="EMBL/GenBank/DDBJ databases">
        <title>Genome sequencing of Pedobacter jejuensis TNB23.</title>
        <authorList>
            <person name="Cho Y.-J."/>
            <person name="Cho A."/>
            <person name="Kim O.-S."/>
        </authorList>
    </citation>
    <scope>NUCLEOTIDE SEQUENCE [LARGE SCALE GENOMIC DNA]</scope>
    <source>
        <strain evidence="3 4">TNB23</strain>
    </source>
</reference>
<evidence type="ECO:0000256" key="2">
    <source>
        <dbReference type="SAM" id="Phobius"/>
    </source>
</evidence>
<sequence>MLPMPVNPLSLSELEDFKRSLSKPELSVKENYQTLRKLYSSFLINETNLSELEYRTTLKTITEDYLVEKSDCKSKIEGLKQQFKQVDNRIIAADQKLIRGIPDDLELMEKLISEQESIVEEQEKLIAAEQELLERISSTDIAHGKSLEKLEQAKINRLQPMTYRFARYTQDILTAEKSNRLKVQLAYLVPLLLVPLFFNYLASKIGLLPVKHSEDHLVLAHYIFFITIILFQFFVSERVVNLLSKLLSTKYLQTSVKKLEQMMNQNKERIRSLEHGNDSIT</sequence>
<dbReference type="Proteomes" id="UP000274046">
    <property type="component" value="Unassembled WGS sequence"/>
</dbReference>
<comment type="caution">
    <text evidence="3">The sequence shown here is derived from an EMBL/GenBank/DDBJ whole genome shotgun (WGS) entry which is preliminary data.</text>
</comment>
<evidence type="ECO:0000256" key="1">
    <source>
        <dbReference type="SAM" id="Coils"/>
    </source>
</evidence>
<gene>
    <name evidence="3" type="ORF">D7004_11465</name>
</gene>
<dbReference type="EMBL" id="RBEE01000023">
    <property type="protein sequence ID" value="RNL52195.1"/>
    <property type="molecule type" value="Genomic_DNA"/>
</dbReference>
<evidence type="ECO:0000313" key="3">
    <source>
        <dbReference type="EMBL" id="RNL52195.1"/>
    </source>
</evidence>
<organism evidence="3 4">
    <name type="scientific">Pedobacter jejuensis</name>
    <dbReference type="NCBI Taxonomy" id="1268550"/>
    <lineage>
        <taxon>Bacteria</taxon>
        <taxon>Pseudomonadati</taxon>
        <taxon>Bacteroidota</taxon>
        <taxon>Sphingobacteriia</taxon>
        <taxon>Sphingobacteriales</taxon>
        <taxon>Sphingobacteriaceae</taxon>
        <taxon>Pedobacter</taxon>
    </lineage>
</organism>
<dbReference type="AlphaFoldDB" id="A0A3N0BTW4"/>
<keyword evidence="2" id="KW-0812">Transmembrane</keyword>
<keyword evidence="4" id="KW-1185">Reference proteome</keyword>
<keyword evidence="2" id="KW-1133">Transmembrane helix</keyword>
<name>A0A3N0BTW4_9SPHI</name>
<feature type="coiled-coil region" evidence="1">
    <location>
        <begin position="76"/>
        <end position="139"/>
    </location>
</feature>
<evidence type="ECO:0000313" key="4">
    <source>
        <dbReference type="Proteomes" id="UP000274046"/>
    </source>
</evidence>
<keyword evidence="1" id="KW-0175">Coiled coil</keyword>
<feature type="transmembrane region" description="Helical" evidence="2">
    <location>
        <begin position="222"/>
        <end position="240"/>
    </location>
</feature>